<dbReference type="AlphaFoldDB" id="A0A6J4SKE1"/>
<name>A0A6J4SKE1_9ACTN</name>
<gene>
    <name evidence="2" type="ORF">AVDCRST_MAG45-935</name>
</gene>
<proteinExistence type="predicted"/>
<reference evidence="2" key="1">
    <citation type="submission" date="2020-02" db="EMBL/GenBank/DDBJ databases">
        <authorList>
            <person name="Meier V. D."/>
        </authorList>
    </citation>
    <scope>NUCLEOTIDE SEQUENCE</scope>
    <source>
        <strain evidence="2">AVDCRST_MAG45</strain>
    </source>
</reference>
<organism evidence="2">
    <name type="scientific">uncultured Solirubrobacterales bacterium</name>
    <dbReference type="NCBI Taxonomy" id="768556"/>
    <lineage>
        <taxon>Bacteria</taxon>
        <taxon>Bacillati</taxon>
        <taxon>Actinomycetota</taxon>
        <taxon>Thermoleophilia</taxon>
        <taxon>Solirubrobacterales</taxon>
        <taxon>environmental samples</taxon>
    </lineage>
</organism>
<dbReference type="EMBL" id="CADCVU010000083">
    <property type="protein sequence ID" value="CAA9494624.1"/>
    <property type="molecule type" value="Genomic_DNA"/>
</dbReference>
<feature type="region of interest" description="Disordered" evidence="1">
    <location>
        <begin position="1"/>
        <end position="28"/>
    </location>
</feature>
<protein>
    <submittedName>
        <fullName evidence="2">Uncharacterized protein</fullName>
    </submittedName>
</protein>
<feature type="region of interest" description="Disordered" evidence="1">
    <location>
        <begin position="110"/>
        <end position="132"/>
    </location>
</feature>
<evidence type="ECO:0000256" key="1">
    <source>
        <dbReference type="SAM" id="MobiDB-lite"/>
    </source>
</evidence>
<evidence type="ECO:0000313" key="2">
    <source>
        <dbReference type="EMBL" id="CAA9494624.1"/>
    </source>
</evidence>
<accession>A0A6J4SKE1</accession>
<sequence length="132" mass="14107">MGVQRDADGVEAQLRRPRPLAHLGQVGGGHPADLRALDVVERVPRAARALPPRLDLAEDEVAVALEDEIELAEAGPVVAREDPEAQPLEVLGREPFAGAAEVVAGIAAHGRRRYGRRPNGSGRAGHKWRAEV</sequence>